<dbReference type="AlphaFoldDB" id="Q7UH87"/>
<name>Q7UH87_RHOBA</name>
<protein>
    <submittedName>
        <fullName evidence="1">Uncharacterized protein</fullName>
    </submittedName>
</protein>
<dbReference type="STRING" id="243090.RB4783"/>
<evidence type="ECO:0000313" key="1">
    <source>
        <dbReference type="EMBL" id="CAD78089.1"/>
    </source>
</evidence>
<dbReference type="KEGG" id="rba:RB4783"/>
<sequence>MLIGNSQRSIQPSRLKIRTIATSKATGMPRVTSMMSAITASSMGPGKLIVSLSMLVRWWI</sequence>
<organism evidence="1 2">
    <name type="scientific">Rhodopirellula baltica (strain DSM 10527 / NCIMB 13988 / SH1)</name>
    <dbReference type="NCBI Taxonomy" id="243090"/>
    <lineage>
        <taxon>Bacteria</taxon>
        <taxon>Pseudomonadati</taxon>
        <taxon>Planctomycetota</taxon>
        <taxon>Planctomycetia</taxon>
        <taxon>Pirellulales</taxon>
        <taxon>Pirellulaceae</taxon>
        <taxon>Rhodopirellula</taxon>
    </lineage>
</organism>
<accession>Q7UH87</accession>
<evidence type="ECO:0000313" key="2">
    <source>
        <dbReference type="Proteomes" id="UP000001025"/>
    </source>
</evidence>
<reference evidence="1 2" key="1">
    <citation type="journal article" date="2003" name="Proc. Natl. Acad. Sci. U.S.A.">
        <title>Complete genome sequence of the marine planctomycete Pirellula sp. strain 1.</title>
        <authorList>
            <person name="Gloeckner F.O."/>
            <person name="Kube M."/>
            <person name="Bauer M."/>
            <person name="Teeling H."/>
            <person name="Lombardot T."/>
            <person name="Ludwig W."/>
            <person name="Gade D."/>
            <person name="Beck A."/>
            <person name="Borzym K."/>
            <person name="Heitmann K."/>
            <person name="Rabus R."/>
            <person name="Schlesner H."/>
            <person name="Amann R."/>
            <person name="Reinhardt R."/>
        </authorList>
    </citation>
    <scope>NUCLEOTIDE SEQUENCE [LARGE SCALE GENOMIC DNA]</scope>
    <source>
        <strain evidence="2">DSM 10527 / NCIMB 13988 / SH1</strain>
    </source>
</reference>
<gene>
    <name evidence="1" type="ordered locus">RB4783</name>
</gene>
<dbReference type="EnsemblBacteria" id="CAD78089">
    <property type="protein sequence ID" value="CAD78089"/>
    <property type="gene ID" value="RB4783"/>
</dbReference>
<keyword evidence="2" id="KW-1185">Reference proteome</keyword>
<dbReference type="HOGENOM" id="CLU_2938681_0_0_0"/>
<dbReference type="Proteomes" id="UP000001025">
    <property type="component" value="Chromosome"/>
</dbReference>
<proteinExistence type="predicted"/>
<dbReference type="EMBL" id="BX294141">
    <property type="protein sequence ID" value="CAD78089.1"/>
    <property type="molecule type" value="Genomic_DNA"/>
</dbReference>
<dbReference type="InParanoid" id="Q7UH87"/>